<evidence type="ECO:0008006" key="4">
    <source>
        <dbReference type="Google" id="ProtNLM"/>
    </source>
</evidence>
<dbReference type="EMBL" id="JASJQH010000500">
    <property type="protein sequence ID" value="KAK9764072.1"/>
    <property type="molecule type" value="Genomic_DNA"/>
</dbReference>
<keyword evidence="1" id="KW-0472">Membrane</keyword>
<name>A0ABR2WRJ9_9FUNG</name>
<organism evidence="2 3">
    <name type="scientific">Basidiobolus ranarum</name>
    <dbReference type="NCBI Taxonomy" id="34480"/>
    <lineage>
        <taxon>Eukaryota</taxon>
        <taxon>Fungi</taxon>
        <taxon>Fungi incertae sedis</taxon>
        <taxon>Zoopagomycota</taxon>
        <taxon>Entomophthoromycotina</taxon>
        <taxon>Basidiobolomycetes</taxon>
        <taxon>Basidiobolales</taxon>
        <taxon>Basidiobolaceae</taxon>
        <taxon>Basidiobolus</taxon>
    </lineage>
</organism>
<dbReference type="PANTHER" id="PTHR13132">
    <property type="entry name" value="ALPHA- 1,6 -FUCOSYLTRANSFERASE"/>
    <property type="match status" value="1"/>
</dbReference>
<evidence type="ECO:0000313" key="2">
    <source>
        <dbReference type="EMBL" id="KAK9764072.1"/>
    </source>
</evidence>
<evidence type="ECO:0000256" key="1">
    <source>
        <dbReference type="SAM" id="Phobius"/>
    </source>
</evidence>
<keyword evidence="1" id="KW-1133">Transmembrane helix</keyword>
<reference evidence="2 3" key="1">
    <citation type="submission" date="2023-04" db="EMBL/GenBank/DDBJ databases">
        <title>Genome of Basidiobolus ranarum AG-B5.</title>
        <authorList>
            <person name="Stajich J.E."/>
            <person name="Carter-House D."/>
            <person name="Gryganskyi A."/>
        </authorList>
    </citation>
    <scope>NUCLEOTIDE SEQUENCE [LARGE SCALE GENOMIC DNA]</scope>
    <source>
        <strain evidence="2 3">AG-B5</strain>
    </source>
</reference>
<dbReference type="PANTHER" id="PTHR13132:SF29">
    <property type="entry name" value="ALPHA-(1,6)-FUCOSYLTRANSFERASE"/>
    <property type="match status" value="1"/>
</dbReference>
<keyword evidence="3" id="KW-1185">Reference proteome</keyword>
<proteinExistence type="predicted"/>
<dbReference type="Proteomes" id="UP001479436">
    <property type="component" value="Unassembled WGS sequence"/>
</dbReference>
<sequence length="428" mass="49959">MMYRIITKSISTICCWRAYFSNIFISHKWTLLDSQDKRYSKKSRYSCLSMVICFIVILCCIPIGVHFLRSFYFRPSDWVAKDSNLITGKPWYSSEEVLNFRNSYPPPGYTIDTPSVTYMLQGCSVGFGSYVNNLFNLFLVALDNNVAFHVISLDWCYSSWPLFFEDYTSNSSAPIGLTGHYYGLHKWWNSPQWKHIDISSTSYQGHITVQHSDENFQELYQVQLGKIKEPVFERKQIVTQALWEPKALIKDVVVKTRELYVEKDKKVFISMHIRRGDKIRAEAKDLSISLYAEKVRNLVDNKYHGRHIALFVFSDEDKPIAMLRTLLADHSKIQIFTLIDAFNRQPQLAKTWKPIQQREGYDQKNFVESDKEYQFLQTAELITDITLAATADEFIGTYSSNIGRLLVLLRTHPTDTVHSMDWDKWELD</sequence>
<keyword evidence="1" id="KW-0812">Transmembrane</keyword>
<evidence type="ECO:0000313" key="3">
    <source>
        <dbReference type="Proteomes" id="UP001479436"/>
    </source>
</evidence>
<gene>
    <name evidence="2" type="ORF">K7432_008750</name>
</gene>
<dbReference type="Gene3D" id="3.40.50.11350">
    <property type="match status" value="1"/>
</dbReference>
<comment type="caution">
    <text evidence="2">The sequence shown here is derived from an EMBL/GenBank/DDBJ whole genome shotgun (WGS) entry which is preliminary data.</text>
</comment>
<accession>A0ABR2WRJ9</accession>
<feature type="transmembrane region" description="Helical" evidence="1">
    <location>
        <begin position="47"/>
        <end position="68"/>
    </location>
</feature>
<protein>
    <recommendedName>
        <fullName evidence="4">O-fucosyltransferase family protein</fullName>
    </recommendedName>
</protein>